<dbReference type="Proteomes" id="UP001049176">
    <property type="component" value="Chromosome 2"/>
</dbReference>
<organism evidence="1 2">
    <name type="scientific">Marasmius oreades</name>
    <name type="common">fairy-ring Marasmius</name>
    <dbReference type="NCBI Taxonomy" id="181124"/>
    <lineage>
        <taxon>Eukaryota</taxon>
        <taxon>Fungi</taxon>
        <taxon>Dikarya</taxon>
        <taxon>Basidiomycota</taxon>
        <taxon>Agaricomycotina</taxon>
        <taxon>Agaricomycetes</taxon>
        <taxon>Agaricomycetidae</taxon>
        <taxon>Agaricales</taxon>
        <taxon>Marasmiineae</taxon>
        <taxon>Marasmiaceae</taxon>
        <taxon>Marasmius</taxon>
    </lineage>
</organism>
<dbReference type="KEGG" id="more:E1B28_003767"/>
<evidence type="ECO:0000313" key="2">
    <source>
        <dbReference type="Proteomes" id="UP001049176"/>
    </source>
</evidence>
<keyword evidence="2" id="KW-1185">Reference proteome</keyword>
<dbReference type="RefSeq" id="XP_043012793.1">
    <property type="nucleotide sequence ID" value="XM_043148201.1"/>
</dbReference>
<dbReference type="GeneID" id="66072843"/>
<protein>
    <submittedName>
        <fullName evidence="1">Uncharacterized protein</fullName>
    </submittedName>
</protein>
<sequence length="136" mass="15335">MQLQAALSARCLLRHPSSTLKVVSLAPVLQKIVSTYIDSIFISLLRQSTFRIARWILSSLNDDIERNLRWMALTPRGIVISDVYPSTLSSLPSGFSFSNAFIIRIWLSTVVSQKDSSNQKTLKYKYNRSRGLVALS</sequence>
<evidence type="ECO:0000313" key="1">
    <source>
        <dbReference type="EMBL" id="KAG7096323.1"/>
    </source>
</evidence>
<accession>A0A9P7UX82</accession>
<name>A0A9P7UX82_9AGAR</name>
<gene>
    <name evidence="1" type="ORF">E1B28_003767</name>
</gene>
<dbReference type="AlphaFoldDB" id="A0A9P7UX82"/>
<dbReference type="EMBL" id="CM032182">
    <property type="protein sequence ID" value="KAG7096323.1"/>
    <property type="molecule type" value="Genomic_DNA"/>
</dbReference>
<reference evidence="1" key="1">
    <citation type="journal article" date="2021" name="Genome Biol. Evol.">
        <title>The assembled and annotated genome of the fairy-ring fungus Marasmius oreades.</title>
        <authorList>
            <person name="Hiltunen M."/>
            <person name="Ament-Velasquez S.L."/>
            <person name="Johannesson H."/>
        </authorList>
    </citation>
    <scope>NUCLEOTIDE SEQUENCE</scope>
    <source>
        <strain evidence="1">03SP1</strain>
    </source>
</reference>
<comment type="caution">
    <text evidence="1">The sequence shown here is derived from an EMBL/GenBank/DDBJ whole genome shotgun (WGS) entry which is preliminary data.</text>
</comment>
<proteinExistence type="predicted"/>